<reference evidence="2" key="1">
    <citation type="journal article" date="2023" name="Nat. Plants">
        <title>Single-cell RNA sequencing provides a high-resolution roadmap for understanding the multicellular compartmentation of specialized metabolism.</title>
        <authorList>
            <person name="Sun S."/>
            <person name="Shen X."/>
            <person name="Li Y."/>
            <person name="Li Y."/>
            <person name="Wang S."/>
            <person name="Li R."/>
            <person name="Zhang H."/>
            <person name="Shen G."/>
            <person name="Guo B."/>
            <person name="Wei J."/>
            <person name="Xu J."/>
            <person name="St-Pierre B."/>
            <person name="Chen S."/>
            <person name="Sun C."/>
        </authorList>
    </citation>
    <scope>NUCLEOTIDE SEQUENCE [LARGE SCALE GENOMIC DNA]</scope>
</reference>
<comment type="caution">
    <text evidence="1">The sequence shown here is derived from an EMBL/GenBank/DDBJ whole genome shotgun (WGS) entry which is preliminary data.</text>
</comment>
<dbReference type="Proteomes" id="UP001060085">
    <property type="component" value="Linkage Group LG06"/>
</dbReference>
<proteinExistence type="predicted"/>
<protein>
    <submittedName>
        <fullName evidence="1">Uncharacterized protein</fullName>
    </submittedName>
</protein>
<dbReference type="EMBL" id="CM044706">
    <property type="protein sequence ID" value="KAI5657937.1"/>
    <property type="molecule type" value="Genomic_DNA"/>
</dbReference>
<sequence length="223" mass="24936">MKMEMLAVNTKTHFCTLNSKTIVPHKQLGFAFVPCHVPKGKRFCLGLGRKVLQVHESVRSNGSFARTSMRQLFAVQVVASGLEATQTSSQFQEFYVTTCSTNKANELKVSVDISGTKTQAVFDEVFSKMVADAQPIPGFRRVKGGKTPNIPKDILLEILGPSKVYMEVIKKVISTTLSEYVQRERLSVGKDLQVQQSFEDLETAFKPGEQFRFKAILRHQDSS</sequence>
<evidence type="ECO:0000313" key="1">
    <source>
        <dbReference type="EMBL" id="KAI5657937.1"/>
    </source>
</evidence>
<keyword evidence="2" id="KW-1185">Reference proteome</keyword>
<organism evidence="1 2">
    <name type="scientific">Catharanthus roseus</name>
    <name type="common">Madagascar periwinkle</name>
    <name type="synonym">Vinca rosea</name>
    <dbReference type="NCBI Taxonomy" id="4058"/>
    <lineage>
        <taxon>Eukaryota</taxon>
        <taxon>Viridiplantae</taxon>
        <taxon>Streptophyta</taxon>
        <taxon>Embryophyta</taxon>
        <taxon>Tracheophyta</taxon>
        <taxon>Spermatophyta</taxon>
        <taxon>Magnoliopsida</taxon>
        <taxon>eudicotyledons</taxon>
        <taxon>Gunneridae</taxon>
        <taxon>Pentapetalae</taxon>
        <taxon>asterids</taxon>
        <taxon>lamiids</taxon>
        <taxon>Gentianales</taxon>
        <taxon>Apocynaceae</taxon>
        <taxon>Rauvolfioideae</taxon>
        <taxon>Vinceae</taxon>
        <taxon>Catharanthinae</taxon>
        <taxon>Catharanthus</taxon>
    </lineage>
</organism>
<accession>A0ACC0ABX1</accession>
<gene>
    <name evidence="1" type="ORF">M9H77_26730</name>
</gene>
<evidence type="ECO:0000313" key="2">
    <source>
        <dbReference type="Proteomes" id="UP001060085"/>
    </source>
</evidence>
<name>A0ACC0ABX1_CATRO</name>